<evidence type="ECO:0000313" key="2">
    <source>
        <dbReference type="Proteomes" id="UP000308600"/>
    </source>
</evidence>
<dbReference type="Proteomes" id="UP000308600">
    <property type="component" value="Unassembled WGS sequence"/>
</dbReference>
<name>A0ACD3A944_9AGAR</name>
<dbReference type="EMBL" id="ML208604">
    <property type="protein sequence ID" value="TFK62131.1"/>
    <property type="molecule type" value="Genomic_DNA"/>
</dbReference>
<reference evidence="1 2" key="1">
    <citation type="journal article" date="2019" name="Nat. Ecol. Evol.">
        <title>Megaphylogeny resolves global patterns of mushroom evolution.</title>
        <authorList>
            <person name="Varga T."/>
            <person name="Krizsan K."/>
            <person name="Foldi C."/>
            <person name="Dima B."/>
            <person name="Sanchez-Garcia M."/>
            <person name="Sanchez-Ramirez S."/>
            <person name="Szollosi G.J."/>
            <person name="Szarkandi J.G."/>
            <person name="Papp V."/>
            <person name="Albert L."/>
            <person name="Andreopoulos W."/>
            <person name="Angelini C."/>
            <person name="Antonin V."/>
            <person name="Barry K.W."/>
            <person name="Bougher N.L."/>
            <person name="Buchanan P."/>
            <person name="Buyck B."/>
            <person name="Bense V."/>
            <person name="Catcheside P."/>
            <person name="Chovatia M."/>
            <person name="Cooper J."/>
            <person name="Damon W."/>
            <person name="Desjardin D."/>
            <person name="Finy P."/>
            <person name="Geml J."/>
            <person name="Haridas S."/>
            <person name="Hughes K."/>
            <person name="Justo A."/>
            <person name="Karasinski D."/>
            <person name="Kautmanova I."/>
            <person name="Kiss B."/>
            <person name="Kocsube S."/>
            <person name="Kotiranta H."/>
            <person name="LaButti K.M."/>
            <person name="Lechner B.E."/>
            <person name="Liimatainen K."/>
            <person name="Lipzen A."/>
            <person name="Lukacs Z."/>
            <person name="Mihaltcheva S."/>
            <person name="Morgado L.N."/>
            <person name="Niskanen T."/>
            <person name="Noordeloos M.E."/>
            <person name="Ohm R.A."/>
            <person name="Ortiz-Santana B."/>
            <person name="Ovrebo C."/>
            <person name="Racz N."/>
            <person name="Riley R."/>
            <person name="Savchenko A."/>
            <person name="Shiryaev A."/>
            <person name="Soop K."/>
            <person name="Spirin V."/>
            <person name="Szebenyi C."/>
            <person name="Tomsovsky M."/>
            <person name="Tulloss R.E."/>
            <person name="Uehling J."/>
            <person name="Grigoriev I.V."/>
            <person name="Vagvolgyi C."/>
            <person name="Papp T."/>
            <person name="Martin F.M."/>
            <person name="Miettinen O."/>
            <person name="Hibbett D.S."/>
            <person name="Nagy L.G."/>
        </authorList>
    </citation>
    <scope>NUCLEOTIDE SEQUENCE [LARGE SCALE GENOMIC DNA]</scope>
    <source>
        <strain evidence="1 2">NL-1719</strain>
    </source>
</reference>
<evidence type="ECO:0000313" key="1">
    <source>
        <dbReference type="EMBL" id="TFK62131.1"/>
    </source>
</evidence>
<gene>
    <name evidence="1" type="ORF">BDN72DRAFT_849025</name>
</gene>
<organism evidence="1 2">
    <name type="scientific">Pluteus cervinus</name>
    <dbReference type="NCBI Taxonomy" id="181527"/>
    <lineage>
        <taxon>Eukaryota</taxon>
        <taxon>Fungi</taxon>
        <taxon>Dikarya</taxon>
        <taxon>Basidiomycota</taxon>
        <taxon>Agaricomycotina</taxon>
        <taxon>Agaricomycetes</taxon>
        <taxon>Agaricomycetidae</taxon>
        <taxon>Agaricales</taxon>
        <taxon>Pluteineae</taxon>
        <taxon>Pluteaceae</taxon>
        <taxon>Pluteus</taxon>
    </lineage>
</organism>
<sequence>MNNDGSSTTQVTNSVVYNSITHYYSSREAQERVLSGERVDSTRSPNAYTAAVAQEDTANAPISSTTASGMTRTEHHETDNVDTKCVPGLILVHMSAEEIIIAQAIQESWADQLQGTTKPDVGRSVGAVSILRPGESIPIFSLVEYWVKRLPHGLGSKFSDKERTRLLPQIIHELVHGLSSSQAMLALLDRLDIALLSQILRIIRSPGIQRSLIPVLVRRAPLISSSTPDSVPSTFSPIIQVDHRVKGLKEKSKRKHGPSLTSIFGDNNHNNRGVGSFSAPQPTAGPSTQPDSSLMNSGVTLSQQIEGLTDMMKEQGRLLKKVARRLG</sequence>
<protein>
    <submittedName>
        <fullName evidence="1">Uncharacterized protein</fullName>
    </submittedName>
</protein>
<accession>A0ACD3A944</accession>
<keyword evidence="2" id="KW-1185">Reference proteome</keyword>
<proteinExistence type="predicted"/>